<sequence>RSWYPRNISQSDILYVCYSDPVDLPRILLKIVEGSRIFSMGVSARGSTSTSSTSTRVTDGKTAPNRGLSMSTSMTYLSEYSLKKQRNFVGKLFNRQISSQKEIGSMPSIAAVSSVKGYMNGIPVTECPYIRPLAFKLVARDERKPKSSVEIPRLALPEKLSTDGWDTNKRPSESDDRLRFPKPSVLRTCKSQPIMRISHDSSLIERIKTGVPRTIEEQRQDVAIAASPDSSCLNEWLTYLRSYSEVN</sequence>
<reference evidence="2 3" key="1">
    <citation type="submission" date="2024-06" db="EMBL/GenBank/DDBJ databases">
        <title>Complete genome of Phlyctema vagabunda strain 19-DSS-EL-015.</title>
        <authorList>
            <person name="Fiorenzani C."/>
        </authorList>
    </citation>
    <scope>NUCLEOTIDE SEQUENCE [LARGE SCALE GENOMIC DNA]</scope>
    <source>
        <strain evidence="2 3">19-DSS-EL-015</strain>
    </source>
</reference>
<name>A0ABR4P2Z4_9HELO</name>
<keyword evidence="3" id="KW-1185">Reference proteome</keyword>
<feature type="region of interest" description="Disordered" evidence="1">
    <location>
        <begin position="43"/>
        <end position="65"/>
    </location>
</feature>
<dbReference type="Proteomes" id="UP001629113">
    <property type="component" value="Unassembled WGS sequence"/>
</dbReference>
<comment type="caution">
    <text evidence="2">The sequence shown here is derived from an EMBL/GenBank/DDBJ whole genome shotgun (WGS) entry which is preliminary data.</text>
</comment>
<organism evidence="2 3">
    <name type="scientific">Phlyctema vagabunda</name>
    <dbReference type="NCBI Taxonomy" id="108571"/>
    <lineage>
        <taxon>Eukaryota</taxon>
        <taxon>Fungi</taxon>
        <taxon>Dikarya</taxon>
        <taxon>Ascomycota</taxon>
        <taxon>Pezizomycotina</taxon>
        <taxon>Leotiomycetes</taxon>
        <taxon>Helotiales</taxon>
        <taxon>Dermateaceae</taxon>
        <taxon>Phlyctema</taxon>
    </lineage>
</organism>
<evidence type="ECO:0000256" key="1">
    <source>
        <dbReference type="SAM" id="MobiDB-lite"/>
    </source>
</evidence>
<evidence type="ECO:0000313" key="3">
    <source>
        <dbReference type="Proteomes" id="UP001629113"/>
    </source>
</evidence>
<proteinExistence type="predicted"/>
<dbReference type="EMBL" id="JBFCZG010000010">
    <property type="protein sequence ID" value="KAL3417679.1"/>
    <property type="molecule type" value="Genomic_DNA"/>
</dbReference>
<gene>
    <name evidence="2" type="ORF">PVAG01_10689</name>
</gene>
<protein>
    <submittedName>
        <fullName evidence="2">Uncharacterized protein</fullName>
    </submittedName>
</protein>
<feature type="non-terminal residue" evidence="2">
    <location>
        <position position="1"/>
    </location>
</feature>
<evidence type="ECO:0000313" key="2">
    <source>
        <dbReference type="EMBL" id="KAL3417679.1"/>
    </source>
</evidence>
<accession>A0ABR4P2Z4</accession>